<protein>
    <submittedName>
        <fullName evidence="2">Uncharacterized protein</fullName>
    </submittedName>
</protein>
<dbReference type="EMBL" id="BJYU01000145">
    <property type="protein sequence ID" value="GEO18022.1"/>
    <property type="molecule type" value="Genomic_DNA"/>
</dbReference>
<gene>
    <name evidence="2" type="ORF">MAE02_57180</name>
</gene>
<dbReference type="Proteomes" id="UP000321085">
    <property type="component" value="Unassembled WGS sequence"/>
</dbReference>
<organism evidence="2 3">
    <name type="scientific">Microvirga aerophila</name>
    <dbReference type="NCBI Taxonomy" id="670291"/>
    <lineage>
        <taxon>Bacteria</taxon>
        <taxon>Pseudomonadati</taxon>
        <taxon>Pseudomonadota</taxon>
        <taxon>Alphaproteobacteria</taxon>
        <taxon>Hyphomicrobiales</taxon>
        <taxon>Methylobacteriaceae</taxon>
        <taxon>Microvirga</taxon>
    </lineage>
</organism>
<dbReference type="OrthoDB" id="8020217at2"/>
<dbReference type="RefSeq" id="WP_114189093.1">
    <property type="nucleotide sequence ID" value="NZ_BJYU01000145.1"/>
</dbReference>
<evidence type="ECO:0000313" key="3">
    <source>
        <dbReference type="Proteomes" id="UP000321085"/>
    </source>
</evidence>
<accession>A0A512C1D4</accession>
<keyword evidence="3" id="KW-1185">Reference proteome</keyword>
<reference evidence="2 3" key="1">
    <citation type="submission" date="2019-07" db="EMBL/GenBank/DDBJ databases">
        <title>Whole genome shotgun sequence of Microvirga aerophila NBRC 106136.</title>
        <authorList>
            <person name="Hosoyama A."/>
            <person name="Uohara A."/>
            <person name="Ohji S."/>
            <person name="Ichikawa N."/>
        </authorList>
    </citation>
    <scope>NUCLEOTIDE SEQUENCE [LARGE SCALE GENOMIC DNA]</scope>
    <source>
        <strain evidence="2 3">NBRC 106136</strain>
    </source>
</reference>
<proteinExistence type="predicted"/>
<keyword evidence="1" id="KW-0732">Signal</keyword>
<sequence>MNTPCLLIVLAAASLGPMAQAADLTPMTRGPTNVYRTQSVERPIVRLADQELGYSVLHRGDVSARGYRVHLTCIMGESFVQTYCPTTQYVATCPRATISCQ</sequence>
<evidence type="ECO:0000256" key="1">
    <source>
        <dbReference type="SAM" id="SignalP"/>
    </source>
</evidence>
<dbReference type="AlphaFoldDB" id="A0A512C1D4"/>
<comment type="caution">
    <text evidence="2">The sequence shown here is derived from an EMBL/GenBank/DDBJ whole genome shotgun (WGS) entry which is preliminary data.</text>
</comment>
<name>A0A512C1D4_9HYPH</name>
<feature type="chain" id="PRO_5021704987" evidence="1">
    <location>
        <begin position="22"/>
        <end position="101"/>
    </location>
</feature>
<evidence type="ECO:0000313" key="2">
    <source>
        <dbReference type="EMBL" id="GEO18022.1"/>
    </source>
</evidence>
<feature type="signal peptide" evidence="1">
    <location>
        <begin position="1"/>
        <end position="21"/>
    </location>
</feature>